<dbReference type="PANTHER" id="PTHR45667">
    <property type="entry name" value="S-ADENOSYLMETHIONINE MITOCHONDRIAL CARRIER PROTEIN"/>
    <property type="match status" value="1"/>
</dbReference>
<dbReference type="GO" id="GO:0016020">
    <property type="term" value="C:membrane"/>
    <property type="evidence" value="ECO:0007669"/>
    <property type="project" value="UniProtKB-SubCell"/>
</dbReference>
<feature type="repeat" description="Solcar" evidence="8">
    <location>
        <begin position="59"/>
        <end position="151"/>
    </location>
</feature>
<evidence type="ECO:0000256" key="7">
    <source>
        <dbReference type="ARBA" id="ARBA00023136"/>
    </source>
</evidence>
<accession>A0A0D3JVR8</accession>
<keyword evidence="3 9" id="KW-0813">Transport</keyword>
<reference evidence="11" key="2">
    <citation type="submission" date="2024-10" db="UniProtKB">
        <authorList>
            <consortium name="EnsemblProtists"/>
        </authorList>
    </citation>
    <scope>IDENTIFICATION</scope>
</reference>
<dbReference type="GeneID" id="17273149"/>
<keyword evidence="12" id="KW-1185">Reference proteome</keyword>
<evidence type="ECO:0000256" key="10">
    <source>
        <dbReference type="SAM" id="SignalP"/>
    </source>
</evidence>
<keyword evidence="7 8" id="KW-0472">Membrane</keyword>
<evidence type="ECO:0000256" key="3">
    <source>
        <dbReference type="ARBA" id="ARBA00022448"/>
    </source>
</evidence>
<evidence type="ECO:0000256" key="4">
    <source>
        <dbReference type="ARBA" id="ARBA00022692"/>
    </source>
</evidence>
<dbReference type="InterPro" id="IPR023395">
    <property type="entry name" value="MCP_dom_sf"/>
</dbReference>
<protein>
    <submittedName>
        <fullName evidence="11">Uncharacterized protein</fullName>
    </submittedName>
</protein>
<feature type="chain" id="PRO_5044291578" evidence="10">
    <location>
        <begin position="22"/>
        <end position="354"/>
    </location>
</feature>
<dbReference type="RefSeq" id="XP_005780032.1">
    <property type="nucleotide sequence ID" value="XM_005779975.1"/>
</dbReference>
<keyword evidence="4 8" id="KW-0812">Transmembrane</keyword>
<evidence type="ECO:0000256" key="5">
    <source>
        <dbReference type="ARBA" id="ARBA00022737"/>
    </source>
</evidence>
<dbReference type="InterPro" id="IPR018108">
    <property type="entry name" value="MCP_transmembrane"/>
</dbReference>
<name>A0A0D3JVR8_EMIH1</name>
<dbReference type="SUPFAM" id="SSF103506">
    <property type="entry name" value="Mitochondrial carrier"/>
    <property type="match status" value="1"/>
</dbReference>
<dbReference type="Pfam" id="PF00153">
    <property type="entry name" value="Mito_carr"/>
    <property type="match status" value="1"/>
</dbReference>
<organism evidence="11 12">
    <name type="scientific">Emiliania huxleyi (strain CCMP1516)</name>
    <dbReference type="NCBI Taxonomy" id="280463"/>
    <lineage>
        <taxon>Eukaryota</taxon>
        <taxon>Haptista</taxon>
        <taxon>Haptophyta</taxon>
        <taxon>Prymnesiophyceae</taxon>
        <taxon>Isochrysidales</taxon>
        <taxon>Noelaerhabdaceae</taxon>
        <taxon>Emiliania</taxon>
    </lineage>
</organism>
<comment type="similarity">
    <text evidence="2 9">Belongs to the mitochondrial carrier (TC 2.A.29) family.</text>
</comment>
<evidence type="ECO:0000313" key="12">
    <source>
        <dbReference type="Proteomes" id="UP000013827"/>
    </source>
</evidence>
<evidence type="ECO:0000256" key="2">
    <source>
        <dbReference type="ARBA" id="ARBA00006375"/>
    </source>
</evidence>
<evidence type="ECO:0000256" key="1">
    <source>
        <dbReference type="ARBA" id="ARBA00004141"/>
    </source>
</evidence>
<sequence length="354" mass="37227">MTARAVRAVLAALLVAYSAAAVDFCPVLHARAAFAVSGLCRARSGRRCAALTLIDDGGCSLALNAKAAFAASAMATVLLHPIDTLKTRLQSDAYTVSPARAPVLRRRRPAPDEPARPRLMTGLYTGLPANVLKEAPDAAVFLMVSEELSRTLAYSSPWFASHLAAVADAKDRMGSDTCSLRTLEKSHEHTVPRVTAPGTLTLMLSGAVGDAAGSVLCKRLQTASGAGGEEGGLGLGGWHRALADIDTELQVAAYAEAKQRLQEAALRLHELGSDLGSWSQRANAARCSGVSELAADAVAPLPPPPANSRSAGVDLVREQGACTLLRGITCRTLYYAPLIGVFFGLYEHFRRVLS</sequence>
<dbReference type="Gene3D" id="1.50.40.10">
    <property type="entry name" value="Mitochondrial carrier domain"/>
    <property type="match status" value="1"/>
</dbReference>
<reference evidence="12" key="1">
    <citation type="journal article" date="2013" name="Nature">
        <title>Pan genome of the phytoplankton Emiliania underpins its global distribution.</title>
        <authorList>
            <person name="Read B.A."/>
            <person name="Kegel J."/>
            <person name="Klute M.J."/>
            <person name="Kuo A."/>
            <person name="Lefebvre S.C."/>
            <person name="Maumus F."/>
            <person name="Mayer C."/>
            <person name="Miller J."/>
            <person name="Monier A."/>
            <person name="Salamov A."/>
            <person name="Young J."/>
            <person name="Aguilar M."/>
            <person name="Claverie J.M."/>
            <person name="Frickenhaus S."/>
            <person name="Gonzalez K."/>
            <person name="Herman E.K."/>
            <person name="Lin Y.C."/>
            <person name="Napier J."/>
            <person name="Ogata H."/>
            <person name="Sarno A.F."/>
            <person name="Shmutz J."/>
            <person name="Schroeder D."/>
            <person name="de Vargas C."/>
            <person name="Verret F."/>
            <person name="von Dassow P."/>
            <person name="Valentin K."/>
            <person name="Van de Peer Y."/>
            <person name="Wheeler G."/>
            <person name="Dacks J.B."/>
            <person name="Delwiche C.F."/>
            <person name="Dyhrman S.T."/>
            <person name="Glockner G."/>
            <person name="John U."/>
            <person name="Richards T."/>
            <person name="Worden A.Z."/>
            <person name="Zhang X."/>
            <person name="Grigoriev I.V."/>
            <person name="Allen A.E."/>
            <person name="Bidle K."/>
            <person name="Borodovsky M."/>
            <person name="Bowler C."/>
            <person name="Brownlee C."/>
            <person name="Cock J.M."/>
            <person name="Elias M."/>
            <person name="Gladyshev V.N."/>
            <person name="Groth M."/>
            <person name="Guda C."/>
            <person name="Hadaegh A."/>
            <person name="Iglesias-Rodriguez M.D."/>
            <person name="Jenkins J."/>
            <person name="Jones B.M."/>
            <person name="Lawson T."/>
            <person name="Leese F."/>
            <person name="Lindquist E."/>
            <person name="Lobanov A."/>
            <person name="Lomsadze A."/>
            <person name="Malik S.B."/>
            <person name="Marsh M.E."/>
            <person name="Mackinder L."/>
            <person name="Mock T."/>
            <person name="Mueller-Roeber B."/>
            <person name="Pagarete A."/>
            <person name="Parker M."/>
            <person name="Probert I."/>
            <person name="Quesneville H."/>
            <person name="Raines C."/>
            <person name="Rensing S.A."/>
            <person name="Riano-Pachon D.M."/>
            <person name="Richier S."/>
            <person name="Rokitta S."/>
            <person name="Shiraiwa Y."/>
            <person name="Soanes D.M."/>
            <person name="van der Giezen M."/>
            <person name="Wahlund T.M."/>
            <person name="Williams B."/>
            <person name="Wilson W."/>
            <person name="Wolfe G."/>
            <person name="Wurch L.L."/>
        </authorList>
    </citation>
    <scope>NUCLEOTIDE SEQUENCE</scope>
</reference>
<keyword evidence="6" id="KW-1133">Transmembrane helix</keyword>
<keyword evidence="10" id="KW-0732">Signal</keyword>
<evidence type="ECO:0000256" key="9">
    <source>
        <dbReference type="RuleBase" id="RU000488"/>
    </source>
</evidence>
<dbReference type="HOGENOM" id="CLU_861767_0_0_1"/>
<proteinExistence type="inferred from homology"/>
<dbReference type="PROSITE" id="PS50920">
    <property type="entry name" value="SOLCAR"/>
    <property type="match status" value="1"/>
</dbReference>
<dbReference type="AlphaFoldDB" id="A0A0D3JVR8"/>
<comment type="subcellular location">
    <subcellularLocation>
        <location evidence="1">Membrane</location>
        <topology evidence="1">Multi-pass membrane protein</topology>
    </subcellularLocation>
</comment>
<evidence type="ECO:0000256" key="6">
    <source>
        <dbReference type="ARBA" id="ARBA00022989"/>
    </source>
</evidence>
<evidence type="ECO:0000256" key="8">
    <source>
        <dbReference type="PROSITE-ProRule" id="PRU00282"/>
    </source>
</evidence>
<feature type="signal peptide" evidence="10">
    <location>
        <begin position="1"/>
        <end position="21"/>
    </location>
</feature>
<dbReference type="KEGG" id="ehx:EMIHUDRAFT_457108"/>
<dbReference type="Proteomes" id="UP000013827">
    <property type="component" value="Unassembled WGS sequence"/>
</dbReference>
<dbReference type="EnsemblProtists" id="EOD27603">
    <property type="protein sequence ID" value="EOD27603"/>
    <property type="gene ID" value="EMIHUDRAFT_457108"/>
</dbReference>
<dbReference type="PaxDb" id="2903-EOD27603"/>
<evidence type="ECO:0000313" key="11">
    <source>
        <dbReference type="EnsemblProtists" id="EOD27603"/>
    </source>
</evidence>
<keyword evidence="5" id="KW-0677">Repeat</keyword>